<proteinExistence type="predicted"/>
<feature type="region of interest" description="Disordered" evidence="1">
    <location>
        <begin position="1"/>
        <end position="59"/>
    </location>
</feature>
<reference evidence="2 3" key="1">
    <citation type="submission" date="2012-10" db="EMBL/GenBank/DDBJ databases">
        <authorList>
            <person name="Genoscope - CEA"/>
        </authorList>
    </citation>
    <scope>NUCLEOTIDE SEQUENCE [LARGE SCALE GENOMIC DNA]</scope>
    <source>
        <strain evidence="3">AM13 / DSM 14728</strain>
    </source>
</reference>
<organism evidence="2 3">
    <name type="scientific">Maridesulfovibrio hydrothermalis AM13 = DSM 14728</name>
    <dbReference type="NCBI Taxonomy" id="1121451"/>
    <lineage>
        <taxon>Bacteria</taxon>
        <taxon>Pseudomonadati</taxon>
        <taxon>Thermodesulfobacteriota</taxon>
        <taxon>Desulfovibrionia</taxon>
        <taxon>Desulfovibrionales</taxon>
        <taxon>Desulfovibrionaceae</taxon>
        <taxon>Maridesulfovibrio</taxon>
    </lineage>
</organism>
<name>L0R7U0_9BACT</name>
<evidence type="ECO:0000256" key="1">
    <source>
        <dbReference type="SAM" id="MobiDB-lite"/>
    </source>
</evidence>
<protein>
    <submittedName>
        <fullName evidence="2">Uncharacterized protein</fullName>
    </submittedName>
</protein>
<dbReference type="Proteomes" id="UP000010808">
    <property type="component" value="Chromosome"/>
</dbReference>
<evidence type="ECO:0000313" key="2">
    <source>
        <dbReference type="EMBL" id="CCO22292.1"/>
    </source>
</evidence>
<dbReference type="KEGG" id="dhy:DESAM_20001"/>
<keyword evidence="3" id="KW-1185">Reference proteome</keyword>
<gene>
    <name evidence="2" type="ORF">DESAM_20001</name>
</gene>
<sequence length="59" mass="6409">MEIRALVTKNGKKGPPPAGLTRESTSFEKKKKGIAENRPPQKRGGVRKRKKIRGGQGPG</sequence>
<accession>L0R7U0</accession>
<dbReference type="AlphaFoldDB" id="L0R7U0"/>
<feature type="compositionally biased region" description="Basic residues" evidence="1">
    <location>
        <begin position="40"/>
        <end position="53"/>
    </location>
</feature>
<dbReference type="EMBL" id="FO203522">
    <property type="protein sequence ID" value="CCO22292.1"/>
    <property type="molecule type" value="Genomic_DNA"/>
</dbReference>
<dbReference type="HOGENOM" id="CLU_2952886_0_0_7"/>
<evidence type="ECO:0000313" key="3">
    <source>
        <dbReference type="Proteomes" id="UP000010808"/>
    </source>
</evidence>